<dbReference type="Proteomes" id="UP001239462">
    <property type="component" value="Unassembled WGS sequence"/>
</dbReference>
<dbReference type="PANTHER" id="PTHR40469:SF2">
    <property type="entry name" value="GALACTOSE-BINDING DOMAIN-LIKE SUPERFAMILY PROTEIN"/>
    <property type="match status" value="1"/>
</dbReference>
<dbReference type="InterPro" id="IPR029062">
    <property type="entry name" value="Class_I_gatase-like"/>
</dbReference>
<feature type="chain" id="PRO_5047334933" evidence="1">
    <location>
        <begin position="22"/>
        <end position="333"/>
    </location>
</feature>
<accession>A0ABT7PHB1</accession>
<evidence type="ECO:0000313" key="4">
    <source>
        <dbReference type="Proteomes" id="UP001239462"/>
    </source>
</evidence>
<evidence type="ECO:0000259" key="2">
    <source>
        <dbReference type="Pfam" id="PF06283"/>
    </source>
</evidence>
<comment type="caution">
    <text evidence="3">The sequence shown here is derived from an EMBL/GenBank/DDBJ whole genome shotgun (WGS) entry which is preliminary data.</text>
</comment>
<organism evidence="3 4">
    <name type="scientific">Roseiconus lacunae</name>
    <dbReference type="NCBI Taxonomy" id="2605694"/>
    <lineage>
        <taxon>Bacteria</taxon>
        <taxon>Pseudomonadati</taxon>
        <taxon>Planctomycetota</taxon>
        <taxon>Planctomycetia</taxon>
        <taxon>Pirellulales</taxon>
        <taxon>Pirellulaceae</taxon>
        <taxon>Roseiconus</taxon>
    </lineage>
</organism>
<keyword evidence="4" id="KW-1185">Reference proteome</keyword>
<evidence type="ECO:0000313" key="3">
    <source>
        <dbReference type="EMBL" id="MDM4015887.1"/>
    </source>
</evidence>
<dbReference type="SUPFAM" id="SSF52317">
    <property type="entry name" value="Class I glutamine amidotransferase-like"/>
    <property type="match status" value="1"/>
</dbReference>
<dbReference type="RefSeq" id="WP_149497551.1">
    <property type="nucleotide sequence ID" value="NZ_JASZZN010000006.1"/>
</dbReference>
<dbReference type="Pfam" id="PF06283">
    <property type="entry name" value="ThuA"/>
    <property type="match status" value="1"/>
</dbReference>
<evidence type="ECO:0000256" key="1">
    <source>
        <dbReference type="SAM" id="SignalP"/>
    </source>
</evidence>
<dbReference type="Gene3D" id="3.40.50.880">
    <property type="match status" value="1"/>
</dbReference>
<dbReference type="InterPro" id="IPR029010">
    <property type="entry name" value="ThuA-like"/>
</dbReference>
<reference evidence="3 4" key="1">
    <citation type="submission" date="2023-06" db="EMBL/GenBank/DDBJ databases">
        <title>Roseiconus lacunae JC819 isolated from Gulf of Mannar region, Tamil Nadu.</title>
        <authorList>
            <person name="Pk S."/>
            <person name="Ch S."/>
            <person name="Ch V.R."/>
        </authorList>
    </citation>
    <scope>NUCLEOTIDE SEQUENCE [LARGE SCALE GENOMIC DNA]</scope>
    <source>
        <strain evidence="3 4">JC819</strain>
    </source>
</reference>
<gene>
    <name evidence="3" type="ORF">QTN89_10630</name>
</gene>
<keyword evidence="1" id="KW-0732">Signal</keyword>
<proteinExistence type="predicted"/>
<name>A0ABT7PHB1_9BACT</name>
<dbReference type="EMBL" id="JASZZN010000006">
    <property type="protein sequence ID" value="MDM4015887.1"/>
    <property type="molecule type" value="Genomic_DNA"/>
</dbReference>
<sequence length="333" mass="37045">MLRNSLLTRRFVLTLAVTYCAAILPCAELSAEETAPLKALIIDGQNNHGAWPKTTMMMKSYLEDSGRFSVDIARTQFTWKGGKLLEQYPLEDGKSYTDLPQPKSDPDFKPTFSNYDVVISNFGWKAAPWPEETQTALEQYVSGGGGFVVIHAADNSFGSWTEFNEMIGLGGWDGRNEKSGPYVYVDKEGQVQRDLSPGPGGNHGPAHEYQIVVRQPDHPIVKGLPKAWLHTKDELYQKLRGPALNMTILATAYADPKYRGTDRHEPKLMTIDYGKGRIFHTTMGHDDVAFSCVGFITTLLRGCEWAGTGEVTLTKVPEDFPGVNETSKREFES</sequence>
<dbReference type="PANTHER" id="PTHR40469">
    <property type="entry name" value="SECRETED GLYCOSYL HYDROLASE"/>
    <property type="match status" value="1"/>
</dbReference>
<feature type="domain" description="ThuA-like" evidence="2">
    <location>
        <begin position="112"/>
        <end position="306"/>
    </location>
</feature>
<protein>
    <submittedName>
        <fullName evidence="3">ThuA domain-containing protein</fullName>
    </submittedName>
</protein>
<feature type="signal peptide" evidence="1">
    <location>
        <begin position="1"/>
        <end position="21"/>
    </location>
</feature>